<evidence type="ECO:0000313" key="2">
    <source>
        <dbReference type="EMBL" id="MBY6139093.1"/>
    </source>
</evidence>
<dbReference type="Proteomes" id="UP000766629">
    <property type="component" value="Unassembled WGS sequence"/>
</dbReference>
<dbReference type="InterPro" id="IPR002816">
    <property type="entry name" value="TraB/PrgY/GumN_fam"/>
</dbReference>
<dbReference type="InterPro" id="IPR047111">
    <property type="entry name" value="YbaP-like"/>
</dbReference>
<dbReference type="RefSeq" id="WP_222504907.1">
    <property type="nucleotide sequence ID" value="NZ_JAHVJA010000002.1"/>
</dbReference>
<proteinExistence type="predicted"/>
<keyword evidence="1" id="KW-0732">Signal</keyword>
<reference evidence="2 3" key="1">
    <citation type="submission" date="2021-06" db="EMBL/GenBank/DDBJ databases">
        <title>50 bacteria genomes isolated from Dapeng, Shenzhen, China.</title>
        <authorList>
            <person name="Zheng W."/>
            <person name="Yu S."/>
            <person name="Huang Y."/>
        </authorList>
    </citation>
    <scope>NUCLEOTIDE SEQUENCE [LARGE SCALE GENOMIC DNA]</scope>
    <source>
        <strain evidence="2 3">DP1N14-2</strain>
    </source>
</reference>
<dbReference type="CDD" id="cd14789">
    <property type="entry name" value="Tiki"/>
    <property type="match status" value="1"/>
</dbReference>
<dbReference type="PROSITE" id="PS51257">
    <property type="entry name" value="PROKAR_LIPOPROTEIN"/>
    <property type="match status" value="1"/>
</dbReference>
<gene>
    <name evidence="2" type="ORF">KUV26_06540</name>
</gene>
<organism evidence="2 3">
    <name type="scientific">Leisingera daeponensis</name>
    <dbReference type="NCBI Taxonomy" id="405746"/>
    <lineage>
        <taxon>Bacteria</taxon>
        <taxon>Pseudomonadati</taxon>
        <taxon>Pseudomonadota</taxon>
        <taxon>Alphaproteobacteria</taxon>
        <taxon>Rhodobacterales</taxon>
        <taxon>Roseobacteraceae</taxon>
        <taxon>Leisingera</taxon>
    </lineage>
</organism>
<evidence type="ECO:0000256" key="1">
    <source>
        <dbReference type="SAM" id="SignalP"/>
    </source>
</evidence>
<sequence>MKRIALALALILQASAGFAACRGIDYRDHLPAAARAHLDREMAATPFSEGNHWVATKGGRTIHVIGTMHGGDARMAKVMRTLRPALRSAQAIYLETSDQDMQRLDPMPPALARSFLLPQGRELRQLLPPDAWRRFELTARVAGANLETMNRMQPWAISMFLVQSGCRPYGFGLRRGLDDRIADFARRKRIPLGALETPEQALAAIASLPLRDQARMLELELQLVQSDKPEDATPVEAYFDQSVWTSFVLAPWISAQYSSFTHAETKRLWAQYNRRLLDQRNIRWMKVIQAARQDRFVIAVGAAHLPGKNGLLNLLQAKGFSLSRAPW</sequence>
<accession>A0ABS7ND25</accession>
<keyword evidence="3" id="KW-1185">Reference proteome</keyword>
<dbReference type="Pfam" id="PF01963">
    <property type="entry name" value="TraB_PrgY_gumN"/>
    <property type="match status" value="1"/>
</dbReference>
<dbReference type="PANTHER" id="PTHR40590:SF1">
    <property type="entry name" value="CYTOPLASMIC PROTEIN"/>
    <property type="match status" value="1"/>
</dbReference>
<feature type="signal peptide" evidence="1">
    <location>
        <begin position="1"/>
        <end position="19"/>
    </location>
</feature>
<feature type="chain" id="PRO_5047291793" evidence="1">
    <location>
        <begin position="20"/>
        <end position="327"/>
    </location>
</feature>
<evidence type="ECO:0000313" key="3">
    <source>
        <dbReference type="Proteomes" id="UP000766629"/>
    </source>
</evidence>
<protein>
    <submittedName>
        <fullName evidence="2">TraB/GumN family protein</fullName>
    </submittedName>
</protein>
<comment type="caution">
    <text evidence="2">The sequence shown here is derived from an EMBL/GenBank/DDBJ whole genome shotgun (WGS) entry which is preliminary data.</text>
</comment>
<dbReference type="PANTHER" id="PTHR40590">
    <property type="entry name" value="CYTOPLASMIC PROTEIN-RELATED"/>
    <property type="match status" value="1"/>
</dbReference>
<name>A0ABS7ND25_9RHOB</name>
<dbReference type="EMBL" id="JAHVJA010000002">
    <property type="protein sequence ID" value="MBY6139093.1"/>
    <property type="molecule type" value="Genomic_DNA"/>
</dbReference>